<keyword evidence="3" id="KW-1185">Reference proteome</keyword>
<evidence type="ECO:0000313" key="2">
    <source>
        <dbReference type="EMBL" id="RIY31435.1"/>
    </source>
</evidence>
<feature type="transmembrane region" description="Helical" evidence="1">
    <location>
        <begin position="43"/>
        <end position="70"/>
    </location>
</feature>
<dbReference type="AlphaFoldDB" id="A0A3A1Y1I4"/>
<feature type="non-terminal residue" evidence="2">
    <location>
        <position position="1"/>
    </location>
</feature>
<proteinExistence type="predicted"/>
<keyword evidence="1" id="KW-0472">Membrane</keyword>
<accession>A0A3A1Y1I4</accession>
<dbReference type="InterPro" id="IPR008523">
    <property type="entry name" value="DUF805"/>
</dbReference>
<evidence type="ECO:0000256" key="1">
    <source>
        <dbReference type="SAM" id="Phobius"/>
    </source>
</evidence>
<dbReference type="OrthoDB" id="9812349at2"/>
<gene>
    <name evidence="2" type="ORF">CJP74_07270</name>
</gene>
<dbReference type="Pfam" id="PF05656">
    <property type="entry name" value="DUF805"/>
    <property type="match status" value="1"/>
</dbReference>
<dbReference type="EMBL" id="NRJH01000068">
    <property type="protein sequence ID" value="RIY31435.1"/>
    <property type="molecule type" value="Genomic_DNA"/>
</dbReference>
<sequence length="137" mass="15448">YRENRLSYLYQFLAFGVIVPVVTSIITSLIVNSYFMAGKPDSVIIVSLVFILGLLFSLFLFTALIVGFIISITSSIRRLHDLGKPGIILLWVYLAGFFLTFIAIGPLIVLGFNLYLLFADTKREPHQFSHQTNPFLV</sequence>
<dbReference type="RefSeq" id="WP_119497777.1">
    <property type="nucleotide sequence ID" value="NZ_NRJH01000068.1"/>
</dbReference>
<keyword evidence="1" id="KW-1133">Transmembrane helix</keyword>
<comment type="caution">
    <text evidence="2">The sequence shown here is derived from an EMBL/GenBank/DDBJ whole genome shotgun (WGS) entry which is preliminary data.</text>
</comment>
<protein>
    <submittedName>
        <fullName evidence="2">Uncharacterized protein</fullName>
    </submittedName>
</protein>
<dbReference type="GO" id="GO:0016020">
    <property type="term" value="C:membrane"/>
    <property type="evidence" value="ECO:0007669"/>
    <property type="project" value="InterPro"/>
</dbReference>
<organism evidence="2 3">
    <name type="scientific">Psittacicella melopsittaci</name>
    <dbReference type="NCBI Taxonomy" id="2028576"/>
    <lineage>
        <taxon>Bacteria</taxon>
        <taxon>Pseudomonadati</taxon>
        <taxon>Pseudomonadota</taxon>
        <taxon>Gammaproteobacteria</taxon>
        <taxon>Pasteurellales</taxon>
        <taxon>Psittacicellaceae</taxon>
        <taxon>Psittacicella</taxon>
    </lineage>
</organism>
<feature type="transmembrane region" description="Helical" evidence="1">
    <location>
        <begin position="12"/>
        <end position="31"/>
    </location>
</feature>
<keyword evidence="1" id="KW-0812">Transmembrane</keyword>
<dbReference type="Proteomes" id="UP000266258">
    <property type="component" value="Unassembled WGS sequence"/>
</dbReference>
<name>A0A3A1Y1I4_9GAMM</name>
<evidence type="ECO:0000313" key="3">
    <source>
        <dbReference type="Proteomes" id="UP000266258"/>
    </source>
</evidence>
<feature type="transmembrane region" description="Helical" evidence="1">
    <location>
        <begin position="90"/>
        <end position="118"/>
    </location>
</feature>
<reference evidence="2 3" key="1">
    <citation type="submission" date="2017-08" db="EMBL/GenBank/DDBJ databases">
        <title>Reclassification of Bisgaard taxon 37 and 44.</title>
        <authorList>
            <person name="Christensen H."/>
        </authorList>
    </citation>
    <scope>NUCLEOTIDE SEQUENCE [LARGE SCALE GENOMIC DNA]</scope>
    <source>
        <strain evidence="2 3">B96_4</strain>
    </source>
</reference>